<name>A0A9E7QC36_9CAUD</name>
<dbReference type="Pfam" id="PF16945">
    <property type="entry name" value="Phage_r1t_holin"/>
    <property type="match status" value="1"/>
</dbReference>
<evidence type="ECO:0000313" key="1">
    <source>
        <dbReference type="EMBL" id="UVK59040.1"/>
    </source>
</evidence>
<evidence type="ECO:0000313" key="2">
    <source>
        <dbReference type="Proteomes" id="UP001058660"/>
    </source>
</evidence>
<reference evidence="1" key="1">
    <citation type="submission" date="2022-07" db="EMBL/GenBank/DDBJ databases">
        <authorList>
            <person name="Torres-Arroyo K.M."/>
            <person name="Cardona-Perez A.V."/>
            <person name="Cruz-Vazquez C.O."/>
            <person name="Davila-Rivera B.E."/>
            <person name="Flores-Rivera E.M."/>
            <person name="Morales-Rodriguez J."/>
            <person name="Ramirez-Renta G.M."/>
            <person name="Ramos-Rodriguez C.M."/>
            <person name="Rodriguez-Rivera J.M."/>
            <person name="Toledo-Marrero N."/>
            <person name="Velazquez-Nunez L.D."/>
            <person name="Velez-Alicea A.S."/>
            <person name="Vazquez E."/>
            <person name="Balish M.F."/>
            <person name="Garlena R.A."/>
            <person name="Russell D.A."/>
            <person name="Jacobs-Sera D."/>
            <person name="Hatfull G.F."/>
        </authorList>
    </citation>
    <scope>NUCLEOTIDE SEQUENCE</scope>
</reference>
<gene>
    <name evidence="1" type="primary">21</name>
    <name evidence="1" type="ORF">SEA_CEN1621_21</name>
</gene>
<organism evidence="1 2">
    <name type="scientific">Microbacterium phage Cen1621</name>
    <dbReference type="NCBI Taxonomy" id="2965191"/>
    <lineage>
        <taxon>Viruses</taxon>
        <taxon>Duplodnaviria</taxon>
        <taxon>Heunggongvirae</taxon>
        <taxon>Uroviricota</taxon>
        <taxon>Caudoviricetes</taxon>
        <taxon>Casidaviridae</taxon>
        <taxon>Cenunavirus</taxon>
        <taxon>Cenunavirus Cen1621</taxon>
    </lineage>
</organism>
<proteinExistence type="predicted"/>
<accession>A0A9E7QC36</accession>
<protein>
    <submittedName>
        <fullName evidence="1">Holin</fullName>
    </submittedName>
</protein>
<sequence>MTTRNELAAIRDAQRKPILTLDFWIDAGERAAVTFAEVGLGFLVVGAGFASVDWLDAASVAGVAALASVLKSVVATRIGTGSASLAPRV</sequence>
<keyword evidence="2" id="KW-1185">Reference proteome</keyword>
<dbReference type="Proteomes" id="UP001058660">
    <property type="component" value="Segment"/>
</dbReference>
<dbReference type="EMBL" id="ON970568">
    <property type="protein sequence ID" value="UVK59040.1"/>
    <property type="molecule type" value="Genomic_DNA"/>
</dbReference>
<dbReference type="InterPro" id="IPR020109">
    <property type="entry name" value="Holin_r1t"/>
</dbReference>